<dbReference type="Gene3D" id="3.40.1390.10">
    <property type="entry name" value="MurE/MurF, N-terminal domain"/>
    <property type="match status" value="1"/>
</dbReference>
<dbReference type="GO" id="GO:0009252">
    <property type="term" value="P:peptidoglycan biosynthetic process"/>
    <property type="evidence" value="ECO:0007669"/>
    <property type="project" value="UniProtKB-UniRule"/>
</dbReference>
<evidence type="ECO:0000256" key="7">
    <source>
        <dbReference type="ARBA" id="ARBA00022984"/>
    </source>
</evidence>
<dbReference type="SUPFAM" id="SSF53623">
    <property type="entry name" value="MurD-like peptide ligases, catalytic domain"/>
    <property type="match status" value="1"/>
</dbReference>
<dbReference type="Gene3D" id="3.90.190.20">
    <property type="entry name" value="Mur ligase, C-terminal domain"/>
    <property type="match status" value="1"/>
</dbReference>
<dbReference type="NCBIfam" id="TIGR01143">
    <property type="entry name" value="murF"/>
    <property type="match status" value="1"/>
</dbReference>
<protein>
    <recommendedName>
        <fullName evidence="10 11">UDP-N-acetylmuramoyl-tripeptide--D-alanyl-D-alanine ligase</fullName>
        <ecNumber evidence="10 11">6.3.2.10</ecNumber>
    </recommendedName>
    <alternativeName>
        <fullName evidence="10">D-alanyl-D-alanine-adding enzyme</fullName>
    </alternativeName>
</protein>
<dbReference type="PANTHER" id="PTHR43024">
    <property type="entry name" value="UDP-N-ACETYLMURAMOYL-TRIPEPTIDE--D-ALANYL-D-ALANINE LIGASE"/>
    <property type="match status" value="1"/>
</dbReference>
<dbReference type="AlphaFoldDB" id="A0AAE3ILR2"/>
<feature type="domain" description="Mur ligase central" evidence="13">
    <location>
        <begin position="96"/>
        <end position="276"/>
    </location>
</feature>
<dbReference type="GO" id="GO:0051301">
    <property type="term" value="P:cell division"/>
    <property type="evidence" value="ECO:0007669"/>
    <property type="project" value="UniProtKB-KW"/>
</dbReference>
<keyword evidence="4 10" id="KW-0547">Nucleotide-binding</keyword>
<evidence type="ECO:0000256" key="3">
    <source>
        <dbReference type="ARBA" id="ARBA00022618"/>
    </source>
</evidence>
<feature type="domain" description="Mur ligase C-terminal" evidence="12">
    <location>
        <begin position="300"/>
        <end position="414"/>
    </location>
</feature>
<dbReference type="GO" id="GO:0005737">
    <property type="term" value="C:cytoplasm"/>
    <property type="evidence" value="ECO:0007669"/>
    <property type="project" value="UniProtKB-SubCell"/>
</dbReference>
<comment type="pathway">
    <text evidence="10 11">Cell wall biogenesis; peptidoglycan biosynthesis.</text>
</comment>
<keyword evidence="15" id="KW-1185">Reference proteome</keyword>
<evidence type="ECO:0000256" key="6">
    <source>
        <dbReference type="ARBA" id="ARBA00022960"/>
    </source>
</evidence>
<dbReference type="Proteomes" id="UP001209317">
    <property type="component" value="Unassembled WGS sequence"/>
</dbReference>
<dbReference type="GO" id="GO:0071555">
    <property type="term" value="P:cell wall organization"/>
    <property type="evidence" value="ECO:0007669"/>
    <property type="project" value="UniProtKB-KW"/>
</dbReference>
<evidence type="ECO:0000256" key="8">
    <source>
        <dbReference type="ARBA" id="ARBA00023306"/>
    </source>
</evidence>
<keyword evidence="2 10" id="KW-0436">Ligase</keyword>
<dbReference type="InterPro" id="IPR013221">
    <property type="entry name" value="Mur_ligase_cen"/>
</dbReference>
<sequence>MISTGDLYQVYLQHPTVQTDTRKLQPGDVFFALKGPNFNANAFAHDALNAGAAYVVADELTGAPHDRILLVEDVLSSLQELALHHRRTFDIPFIAITGSNGKTTTKELIHTVLSSKYITYTTEGNLNNHIGIPLTLLKIKKDAEIAVIEMGANHLKEIEAYCRYVLPTHGIITNCGKAHLEGFGSPEGVRKAKGELFDFLRGNNGTAFIFDDYDYLHEMSAGIEKIIPYGIHKGFVSGNVAHNKPYIAVQIKDGPMIETQLVGDYNLPNILCAAAVGKYFHIPQDVVAAAIAGYTPSNSRSQLVEQGTNKIIFDAYNANPSSMMAAIENMAGIESGRKVLVLGAMKEMGADSIAEHQQLVDQIAQYKWKHVALVGGDFAKTGHNFLYFPTPEEAGKWLRAQQLQDAYILIKGSRGIAMEKVLG</sequence>
<dbReference type="RefSeq" id="WP_263037437.1">
    <property type="nucleotide sequence ID" value="NZ_JAOTPL010000005.1"/>
</dbReference>
<dbReference type="InterPro" id="IPR035911">
    <property type="entry name" value="MurE/MurF_N"/>
</dbReference>
<dbReference type="InterPro" id="IPR051046">
    <property type="entry name" value="MurCDEF_CellWall_CoF430Synth"/>
</dbReference>
<dbReference type="Gene3D" id="3.40.1190.10">
    <property type="entry name" value="Mur-like, catalytic domain"/>
    <property type="match status" value="1"/>
</dbReference>
<keyword evidence="7 10" id="KW-0573">Peptidoglycan synthesis</keyword>
<evidence type="ECO:0000256" key="10">
    <source>
        <dbReference type="HAMAP-Rule" id="MF_02019"/>
    </source>
</evidence>
<dbReference type="SUPFAM" id="SSF53244">
    <property type="entry name" value="MurD-like peptide ligases, peptide-binding domain"/>
    <property type="match status" value="1"/>
</dbReference>
<evidence type="ECO:0000313" key="14">
    <source>
        <dbReference type="EMBL" id="MCU7693949.1"/>
    </source>
</evidence>
<evidence type="ECO:0000256" key="4">
    <source>
        <dbReference type="ARBA" id="ARBA00022741"/>
    </source>
</evidence>
<evidence type="ECO:0000259" key="13">
    <source>
        <dbReference type="Pfam" id="PF08245"/>
    </source>
</evidence>
<dbReference type="InterPro" id="IPR036565">
    <property type="entry name" value="Mur-like_cat_sf"/>
</dbReference>
<dbReference type="GO" id="GO:0005524">
    <property type="term" value="F:ATP binding"/>
    <property type="evidence" value="ECO:0007669"/>
    <property type="project" value="UniProtKB-UniRule"/>
</dbReference>
<dbReference type="GO" id="GO:0047480">
    <property type="term" value="F:UDP-N-acetylmuramoyl-tripeptide-D-alanyl-D-alanine ligase activity"/>
    <property type="evidence" value="ECO:0007669"/>
    <property type="project" value="UniProtKB-UniRule"/>
</dbReference>
<dbReference type="Pfam" id="PF08245">
    <property type="entry name" value="Mur_ligase_M"/>
    <property type="match status" value="1"/>
</dbReference>
<dbReference type="HAMAP" id="MF_02019">
    <property type="entry name" value="MurF"/>
    <property type="match status" value="1"/>
</dbReference>
<comment type="similarity">
    <text evidence="10">Belongs to the MurCDEF family. MurF subfamily.</text>
</comment>
<comment type="subcellular location">
    <subcellularLocation>
        <location evidence="10 11">Cytoplasm</location>
    </subcellularLocation>
</comment>
<evidence type="ECO:0000256" key="11">
    <source>
        <dbReference type="RuleBase" id="RU004136"/>
    </source>
</evidence>
<accession>A0AAE3ILR2</accession>
<reference evidence="14" key="1">
    <citation type="submission" date="2022-10" db="EMBL/GenBank/DDBJ databases">
        <authorList>
            <person name="Kim H.S."/>
            <person name="Kim J.-S."/>
            <person name="Suh M.K."/>
            <person name="Eom M.K."/>
            <person name="Lee J.-S."/>
        </authorList>
    </citation>
    <scope>NUCLEOTIDE SEQUENCE</scope>
    <source>
        <strain evidence="14">LIP-5</strain>
    </source>
</reference>
<proteinExistence type="inferred from homology"/>
<name>A0AAE3ILR2_9BACT</name>
<dbReference type="InterPro" id="IPR005863">
    <property type="entry name" value="UDP-N-AcMur_synth"/>
</dbReference>
<evidence type="ECO:0000313" key="15">
    <source>
        <dbReference type="Proteomes" id="UP001209317"/>
    </source>
</evidence>
<keyword evidence="9 10" id="KW-0961">Cell wall biogenesis/degradation</keyword>
<keyword evidence="6 10" id="KW-0133">Cell shape</keyword>
<comment type="catalytic activity">
    <reaction evidence="10 11">
        <text>D-alanyl-D-alanine + UDP-N-acetyl-alpha-D-muramoyl-L-alanyl-gamma-D-glutamyl-meso-2,6-diaminopimelate + ATP = UDP-N-acetyl-alpha-D-muramoyl-L-alanyl-gamma-D-glutamyl-meso-2,6-diaminopimeloyl-D-alanyl-D-alanine + ADP + phosphate + H(+)</text>
        <dbReference type="Rhea" id="RHEA:28374"/>
        <dbReference type="ChEBI" id="CHEBI:15378"/>
        <dbReference type="ChEBI" id="CHEBI:30616"/>
        <dbReference type="ChEBI" id="CHEBI:43474"/>
        <dbReference type="ChEBI" id="CHEBI:57822"/>
        <dbReference type="ChEBI" id="CHEBI:61386"/>
        <dbReference type="ChEBI" id="CHEBI:83905"/>
        <dbReference type="ChEBI" id="CHEBI:456216"/>
        <dbReference type="EC" id="6.3.2.10"/>
    </reaction>
</comment>
<keyword evidence="1 10" id="KW-0963">Cytoplasm</keyword>
<dbReference type="PANTHER" id="PTHR43024:SF1">
    <property type="entry name" value="UDP-N-ACETYLMURAMOYL-TRIPEPTIDE--D-ALANYL-D-ALANINE LIGASE"/>
    <property type="match status" value="1"/>
</dbReference>
<evidence type="ECO:0000256" key="2">
    <source>
        <dbReference type="ARBA" id="ARBA00022598"/>
    </source>
</evidence>
<dbReference type="InterPro" id="IPR004101">
    <property type="entry name" value="Mur_ligase_C"/>
</dbReference>
<comment type="caution">
    <text evidence="14">The sequence shown here is derived from an EMBL/GenBank/DDBJ whole genome shotgun (WGS) entry which is preliminary data.</text>
</comment>
<gene>
    <name evidence="10" type="primary">murF</name>
    <name evidence="14" type="ORF">OD355_05390</name>
</gene>
<feature type="binding site" evidence="10">
    <location>
        <begin position="98"/>
        <end position="104"/>
    </location>
    <ligand>
        <name>ATP</name>
        <dbReference type="ChEBI" id="CHEBI:30616"/>
    </ligand>
</feature>
<evidence type="ECO:0000256" key="1">
    <source>
        <dbReference type="ARBA" id="ARBA00022490"/>
    </source>
</evidence>
<dbReference type="GO" id="GO:0008360">
    <property type="term" value="P:regulation of cell shape"/>
    <property type="evidence" value="ECO:0007669"/>
    <property type="project" value="UniProtKB-KW"/>
</dbReference>
<dbReference type="InterPro" id="IPR036615">
    <property type="entry name" value="Mur_ligase_C_dom_sf"/>
</dbReference>
<keyword evidence="5 10" id="KW-0067">ATP-binding</keyword>
<evidence type="ECO:0000259" key="12">
    <source>
        <dbReference type="Pfam" id="PF02875"/>
    </source>
</evidence>
<keyword evidence="3 10" id="KW-0132">Cell division</keyword>
<evidence type="ECO:0000256" key="9">
    <source>
        <dbReference type="ARBA" id="ARBA00023316"/>
    </source>
</evidence>
<comment type="function">
    <text evidence="10 11">Involved in cell wall formation. Catalyzes the final step in the synthesis of UDP-N-acetylmuramoyl-pentapeptide, the precursor of murein.</text>
</comment>
<evidence type="ECO:0000256" key="5">
    <source>
        <dbReference type="ARBA" id="ARBA00022840"/>
    </source>
</evidence>
<dbReference type="EC" id="6.3.2.10" evidence="10 11"/>
<keyword evidence="8 10" id="KW-0131">Cell cycle</keyword>
<dbReference type="Pfam" id="PF02875">
    <property type="entry name" value="Mur_ligase_C"/>
    <property type="match status" value="1"/>
</dbReference>
<dbReference type="EMBL" id="JAOTPL010000005">
    <property type="protein sequence ID" value="MCU7693949.1"/>
    <property type="molecule type" value="Genomic_DNA"/>
</dbReference>
<organism evidence="14 15">
    <name type="scientific">Haoranjiania flava</name>
    <dbReference type="NCBI Taxonomy" id="1856322"/>
    <lineage>
        <taxon>Bacteria</taxon>
        <taxon>Pseudomonadati</taxon>
        <taxon>Bacteroidota</taxon>
        <taxon>Chitinophagia</taxon>
        <taxon>Chitinophagales</taxon>
        <taxon>Chitinophagaceae</taxon>
        <taxon>Haoranjiania</taxon>
    </lineage>
</organism>
<dbReference type="SUPFAM" id="SSF63418">
    <property type="entry name" value="MurE/MurF N-terminal domain"/>
    <property type="match status" value="1"/>
</dbReference>